<dbReference type="CDD" id="cd03784">
    <property type="entry name" value="GT1_Gtf-like"/>
    <property type="match status" value="1"/>
</dbReference>
<proteinExistence type="evidence at transcript level"/>
<dbReference type="AlphaFoldDB" id="A0A8E3S624"/>
<dbReference type="PANTHER" id="PTHR48047:SF8">
    <property type="entry name" value="FLAVONOL 3-O-GLUCOSYLTRANSFERASE UGT89B1"/>
    <property type="match status" value="1"/>
</dbReference>
<dbReference type="PANTHER" id="PTHR48047">
    <property type="entry name" value="GLYCOSYLTRANSFERASE"/>
    <property type="match status" value="1"/>
</dbReference>
<evidence type="ECO:0000313" key="5">
    <source>
        <dbReference type="EMBL" id="QDA11336.1"/>
    </source>
</evidence>
<gene>
    <name evidence="5" type="primary">UGT8</name>
</gene>
<dbReference type="Gene3D" id="3.40.50.2000">
    <property type="entry name" value="Glycogen Phosphorylase B"/>
    <property type="match status" value="2"/>
</dbReference>
<dbReference type="GO" id="GO:0035251">
    <property type="term" value="F:UDP-glucosyltransferase activity"/>
    <property type="evidence" value="ECO:0007669"/>
    <property type="project" value="TreeGrafter"/>
</dbReference>
<dbReference type="Pfam" id="PF00201">
    <property type="entry name" value="UDPGT"/>
    <property type="match status" value="1"/>
</dbReference>
<evidence type="ECO:0000256" key="4">
    <source>
        <dbReference type="RuleBase" id="RU362057"/>
    </source>
</evidence>
<name>A0A8E3S624_ANDPA</name>
<evidence type="ECO:0000256" key="1">
    <source>
        <dbReference type="ARBA" id="ARBA00009995"/>
    </source>
</evidence>
<dbReference type="InterPro" id="IPR002213">
    <property type="entry name" value="UDP_glucos_trans"/>
</dbReference>
<dbReference type="InterPro" id="IPR035595">
    <property type="entry name" value="UDP_glycos_trans_CS"/>
</dbReference>
<accession>A0A8E3S624</accession>
<sequence length="479" mass="51561">MSAATATAAAVHVLVFPYPAQGHMIPLLDFTHHLAARCGVAVTVVVTPQNLRQLNPLLAAHPRSVTALVLPFPAHPAIPAGVENTVDLPAGGFRHMMVALEGLRHPIADWFRTHPSPPAAIISDMFLGWTNHLAAELGVPGYAFFPSGFFAISFIRSLWCQSPELKNGDDRNTAVGFPEIPNSPIYPWWQLSPIFRSYVRGDPKSEFIKDSFLANFVKSHGLVGNTFYALEGVYSQYLKKVLGHNRVWAIGPVLPRSDPIHRGGPSSISPDEILSWLDTCQDRSVVYICFGSQAVLTNKQMAELAAGLEKSTVKFILSVKAATQGHAAGMYGALPPGFDGRVAGRGLVIRGWAPQVLILRNTAVSAFLTHCGWNSVLESIAAGVPMLAWPMEADQFLNATLLVDQLGVAVRVCEGRETVLPAEDLVRFLEGTVGDEWSEKTARAAALRKAAADAVSDGGSSVNDLEDFATELCGAVSLQ</sequence>
<dbReference type="EMBL" id="MH379339">
    <property type="protein sequence ID" value="QDA11336.1"/>
    <property type="molecule type" value="mRNA"/>
</dbReference>
<protein>
    <recommendedName>
        <fullName evidence="4">Glycosyltransferase</fullName>
        <ecNumber evidence="4">2.4.1.-</ecNumber>
    </recommendedName>
</protein>
<dbReference type="FunFam" id="3.40.50.2000:FF:000143">
    <property type="entry name" value="UDP-glycosyltransferase 89B1"/>
    <property type="match status" value="1"/>
</dbReference>
<organism evidence="5">
    <name type="scientific">Andrographis paniculata</name>
    <name type="common">Creat</name>
    <name type="synonym">Justicia paniculata</name>
    <dbReference type="NCBI Taxonomy" id="175694"/>
    <lineage>
        <taxon>Eukaryota</taxon>
        <taxon>Viridiplantae</taxon>
        <taxon>Streptophyta</taxon>
        <taxon>Embryophyta</taxon>
        <taxon>Tracheophyta</taxon>
        <taxon>Spermatophyta</taxon>
        <taxon>Magnoliopsida</taxon>
        <taxon>eudicotyledons</taxon>
        <taxon>Gunneridae</taxon>
        <taxon>Pentapetalae</taxon>
        <taxon>asterids</taxon>
        <taxon>lamiids</taxon>
        <taxon>Lamiales</taxon>
        <taxon>Acanthaceae</taxon>
        <taxon>Acanthoideae</taxon>
        <taxon>Andrographideae</taxon>
        <taxon>Andrographis</taxon>
    </lineage>
</organism>
<reference evidence="5" key="1">
    <citation type="journal article" date="2019" name="Roy. Soc. Open Sci.">
        <title>Functional characterization of three flavonoid glycosyltransferases from Andrographis paniculata.</title>
        <authorList>
            <person name="Li Y."/>
            <person name="Li X.L."/>
            <person name="Lai C.J."/>
            <person name="Wang R.S."/>
            <person name="Kang L.P."/>
            <person name="Ma T."/>
            <person name="Zhao Z.H."/>
            <person name="Gao W."/>
            <person name="Huang L.Q."/>
        </authorList>
    </citation>
    <scope>NUCLEOTIDE SEQUENCE</scope>
</reference>
<evidence type="ECO:0000256" key="3">
    <source>
        <dbReference type="RuleBase" id="RU003718"/>
    </source>
</evidence>
<dbReference type="SUPFAM" id="SSF53756">
    <property type="entry name" value="UDP-Glycosyltransferase/glycogen phosphorylase"/>
    <property type="match status" value="1"/>
</dbReference>
<dbReference type="OrthoDB" id="5835829at2759"/>
<dbReference type="PROSITE" id="PS00375">
    <property type="entry name" value="UDPGT"/>
    <property type="match status" value="1"/>
</dbReference>
<keyword evidence="2 3" id="KW-0808">Transferase</keyword>
<dbReference type="FunFam" id="3.40.50.2000:FF:000064">
    <property type="entry name" value="Glycosyltransferase"/>
    <property type="match status" value="1"/>
</dbReference>
<keyword evidence="3" id="KW-0328">Glycosyltransferase</keyword>
<dbReference type="EC" id="2.4.1.-" evidence="4"/>
<comment type="similarity">
    <text evidence="1 3">Belongs to the UDP-glycosyltransferase family.</text>
</comment>
<evidence type="ECO:0000256" key="2">
    <source>
        <dbReference type="ARBA" id="ARBA00022679"/>
    </source>
</evidence>